<name>A0ABS1LFE0_9MICO</name>
<comment type="caution">
    <text evidence="2">The sequence shown here is derived from an EMBL/GenBank/DDBJ whole genome shotgun (WGS) entry which is preliminary data.</text>
</comment>
<protein>
    <submittedName>
        <fullName evidence="2">Uncharacterized protein</fullName>
    </submittedName>
</protein>
<dbReference type="EMBL" id="JABBYC010000001">
    <property type="protein sequence ID" value="MBL0884784.1"/>
    <property type="molecule type" value="Genomic_DNA"/>
</dbReference>
<dbReference type="RefSeq" id="WP_201844615.1">
    <property type="nucleotide sequence ID" value="NZ_JABBYC010000001.1"/>
</dbReference>
<evidence type="ECO:0000313" key="3">
    <source>
        <dbReference type="Proteomes" id="UP000675409"/>
    </source>
</evidence>
<feature type="region of interest" description="Disordered" evidence="1">
    <location>
        <begin position="24"/>
        <end position="69"/>
    </location>
</feature>
<sequence length="69" mass="7788">MSLWGSAIDAEVLYRQELLRQAWGSRTKKERPSRRGRRGVRAAAGARATQIRRGLEGMRPEPARDGRLA</sequence>
<keyword evidence="3" id="KW-1185">Reference proteome</keyword>
<reference evidence="2 3" key="1">
    <citation type="journal article" date="2021" name="Arch. Microbiol.">
        <title>Myceligenerans indicum sp. nov., an actinobacterium isolated from mangrove sediment of Sundarbans, India.</title>
        <authorList>
            <person name="Asha K."/>
            <person name="Bhadury P."/>
        </authorList>
    </citation>
    <scope>NUCLEOTIDE SEQUENCE [LARGE SCALE GENOMIC DNA]</scope>
    <source>
        <strain evidence="2 3">I2</strain>
    </source>
</reference>
<feature type="compositionally biased region" description="Low complexity" evidence="1">
    <location>
        <begin position="41"/>
        <end position="52"/>
    </location>
</feature>
<proteinExistence type="predicted"/>
<organism evidence="2 3">
    <name type="scientific">Myceligenerans indicum</name>
    <dbReference type="NCBI Taxonomy" id="2593663"/>
    <lineage>
        <taxon>Bacteria</taxon>
        <taxon>Bacillati</taxon>
        <taxon>Actinomycetota</taxon>
        <taxon>Actinomycetes</taxon>
        <taxon>Micrococcales</taxon>
        <taxon>Promicromonosporaceae</taxon>
        <taxon>Myceligenerans</taxon>
    </lineage>
</organism>
<dbReference type="Proteomes" id="UP000675409">
    <property type="component" value="Unassembled WGS sequence"/>
</dbReference>
<evidence type="ECO:0000313" key="2">
    <source>
        <dbReference type="EMBL" id="MBL0884784.1"/>
    </source>
</evidence>
<evidence type="ECO:0000256" key="1">
    <source>
        <dbReference type="SAM" id="MobiDB-lite"/>
    </source>
</evidence>
<feature type="compositionally biased region" description="Basic and acidic residues" evidence="1">
    <location>
        <begin position="53"/>
        <end position="69"/>
    </location>
</feature>
<feature type="compositionally biased region" description="Basic residues" evidence="1">
    <location>
        <begin position="26"/>
        <end position="40"/>
    </location>
</feature>
<accession>A0ABS1LFE0</accession>
<gene>
    <name evidence="2" type="ORF">HGK34_00555</name>
</gene>